<feature type="domain" description="Helicase C-terminal" evidence="2">
    <location>
        <begin position="455"/>
        <end position="620"/>
    </location>
</feature>
<dbReference type="Gene3D" id="3.40.50.300">
    <property type="entry name" value="P-loop containing nucleotide triphosphate hydrolases"/>
    <property type="match status" value="2"/>
</dbReference>
<dbReference type="InterPro" id="IPR006935">
    <property type="entry name" value="Helicase/UvrB_N"/>
</dbReference>
<keyword evidence="3" id="KW-0067">ATP-binding</keyword>
<reference evidence="3" key="1">
    <citation type="journal article" date="2021" name="PeerJ">
        <title>Extensive microbial diversity within the chicken gut microbiome revealed by metagenomics and culture.</title>
        <authorList>
            <person name="Gilroy R."/>
            <person name="Ravi A."/>
            <person name="Getino M."/>
            <person name="Pursley I."/>
            <person name="Horton D.L."/>
            <person name="Alikhan N.F."/>
            <person name="Baker D."/>
            <person name="Gharbi K."/>
            <person name="Hall N."/>
            <person name="Watson M."/>
            <person name="Adriaenssens E.M."/>
            <person name="Foster-Nyarko E."/>
            <person name="Jarju S."/>
            <person name="Secka A."/>
            <person name="Antonio M."/>
            <person name="Oren A."/>
            <person name="Chaudhuri R.R."/>
            <person name="La Ragione R."/>
            <person name="Hildebrand F."/>
            <person name="Pallen M.J."/>
        </authorList>
    </citation>
    <scope>NUCLEOTIDE SEQUENCE</scope>
    <source>
        <strain evidence="3">ChiHecec2B26-446</strain>
    </source>
</reference>
<dbReference type="InterPro" id="IPR014001">
    <property type="entry name" value="Helicase_ATP-bd"/>
</dbReference>
<dbReference type="SMART" id="SM00487">
    <property type="entry name" value="DEXDc"/>
    <property type="match status" value="1"/>
</dbReference>
<evidence type="ECO:0000313" key="3">
    <source>
        <dbReference type="EMBL" id="HIV99664.1"/>
    </source>
</evidence>
<dbReference type="PROSITE" id="PS51194">
    <property type="entry name" value="HELICASE_CTER"/>
    <property type="match status" value="1"/>
</dbReference>
<dbReference type="AlphaFoldDB" id="A0A9D1PU71"/>
<dbReference type="SMART" id="SM00490">
    <property type="entry name" value="HELICc"/>
    <property type="match status" value="1"/>
</dbReference>
<dbReference type="GO" id="GO:0005829">
    <property type="term" value="C:cytosol"/>
    <property type="evidence" value="ECO:0007669"/>
    <property type="project" value="TreeGrafter"/>
</dbReference>
<comment type="caution">
    <text evidence="3">The sequence shown here is derived from an EMBL/GenBank/DDBJ whole genome shotgun (WGS) entry which is preliminary data.</text>
</comment>
<dbReference type="Pfam" id="PF00271">
    <property type="entry name" value="Helicase_C"/>
    <property type="match status" value="1"/>
</dbReference>
<dbReference type="GO" id="GO:0005524">
    <property type="term" value="F:ATP binding"/>
    <property type="evidence" value="ECO:0007669"/>
    <property type="project" value="InterPro"/>
</dbReference>
<dbReference type="InterPro" id="IPR001650">
    <property type="entry name" value="Helicase_C-like"/>
</dbReference>
<evidence type="ECO:0000259" key="2">
    <source>
        <dbReference type="PROSITE" id="PS51194"/>
    </source>
</evidence>
<dbReference type="Proteomes" id="UP000886752">
    <property type="component" value="Unassembled WGS sequence"/>
</dbReference>
<dbReference type="CDD" id="cd18032">
    <property type="entry name" value="DEXHc_RE_I_III_res"/>
    <property type="match status" value="1"/>
</dbReference>
<sequence length="987" mass="112787">MSTSLAQRLSQSFRTSFLDAQAPSEEPLRACLLCNVRGEHKLLDDIEEELRSCDAFDISVAFITQSGLTPLLQTFLELEERGIPGRVLTTDYLGFSEPRAIRRLMSLGNVSVRIYRTKTGSSDGFHTKAYLFSKGSTCRAIIGSANLTDTALSVSREWNTRLVSHRQGEFSQRVQAEFEALWNHAQSCPAEAIIDRYEQEYETHRRIRSEAQHILDADSLLVYSHGVPQPNAMQQAFLENLDRSNSQGLKRALLISATGTGKTYAAAFAVRRMQPGRLLFLVHREQIARQALTSFHRVLGGKSSDFGLLTGNEKEEEGRKYVFATIQTVVRRETLESLQPDAFDMILIDEVHRAGAPSYQKVMAHFRPAFWLGMTGSPDRTDGFDIYALFGHNIVYEIRLQQALDYDLLCPFHYFGIGELSVSLDRGPCTVLEKKQFLSLEEDEMIRQVLEKADYYGWSGDRVRGLVFTASREQAEIVAAGFRRHGRKALALTGSSTQDEREEAVRRLTTGTGENRYDYLVTVDIFNEGVDLPEVNQIILLRPTQSPIVFVQQLGRGLRKHPGKEFVVVLDFIANHDNNFLIPLALTGDRTYSKDRLRRAVAVQRKRIPGISSVHFDRVARERIYQSIDRARTNSMSLLTDCYLMLKNKLGRIPGLLDFEEHGQIDGCKYLQATTGFSYHAFLCRKEPDYTIRLSPLAEQRLAWMGRKLGNGLRPSEAMVLEAILAGKDDIRDELVRRLQEECGFACTERHLRSVEKMLTNQFEQNEQARLRNSAMTFLCTGADGAWTPDPDFCRTLEQEPDFARLVQELLTFILRRWRSLYAERYRDTMFRLGAVYTYEDVCRLLEWETLMPSQNIGGYFYDRITRTMPVFINYSKPDDAIPYEDHFENSAELVSLSKTNRRSDSADARRMTRQPPYEETRILLFVRRNKEDREAKGFYFLGDMRADKAPQDITMPGGKPAFEVHWTLDTAVEPGLFEYLTGEETT</sequence>
<dbReference type="GO" id="GO:0016787">
    <property type="term" value="F:hydrolase activity"/>
    <property type="evidence" value="ECO:0007669"/>
    <property type="project" value="InterPro"/>
</dbReference>
<reference evidence="3" key="2">
    <citation type="submission" date="2021-04" db="EMBL/GenBank/DDBJ databases">
        <authorList>
            <person name="Gilroy R."/>
        </authorList>
    </citation>
    <scope>NUCLEOTIDE SEQUENCE</scope>
    <source>
        <strain evidence="3">ChiHecec2B26-446</strain>
    </source>
</reference>
<dbReference type="GO" id="GO:0003677">
    <property type="term" value="F:DNA binding"/>
    <property type="evidence" value="ECO:0007669"/>
    <property type="project" value="InterPro"/>
</dbReference>
<dbReference type="Pfam" id="PF26350">
    <property type="entry name" value="DUF8090"/>
    <property type="match status" value="1"/>
</dbReference>
<dbReference type="InterPro" id="IPR025202">
    <property type="entry name" value="PLD-like_dom"/>
</dbReference>
<gene>
    <name evidence="3" type="ORF">H9894_00485</name>
</gene>
<dbReference type="InterPro" id="IPR058403">
    <property type="entry name" value="DUF8090"/>
</dbReference>
<dbReference type="PANTHER" id="PTHR47396">
    <property type="entry name" value="TYPE I RESTRICTION ENZYME ECOKI R PROTEIN"/>
    <property type="match status" value="1"/>
</dbReference>
<dbReference type="SUPFAM" id="SSF56024">
    <property type="entry name" value="Phospholipase D/nuclease"/>
    <property type="match status" value="1"/>
</dbReference>
<dbReference type="PANTHER" id="PTHR47396:SF1">
    <property type="entry name" value="ATP-DEPENDENT HELICASE IRC3-RELATED"/>
    <property type="match status" value="1"/>
</dbReference>
<evidence type="ECO:0000313" key="4">
    <source>
        <dbReference type="Proteomes" id="UP000886752"/>
    </source>
</evidence>
<dbReference type="SUPFAM" id="SSF52540">
    <property type="entry name" value="P-loop containing nucleoside triphosphate hydrolases"/>
    <property type="match status" value="1"/>
</dbReference>
<dbReference type="Pfam" id="PF11907">
    <property type="entry name" value="DUF3427"/>
    <property type="match status" value="1"/>
</dbReference>
<evidence type="ECO:0000259" key="1">
    <source>
        <dbReference type="PROSITE" id="PS51192"/>
    </source>
</evidence>
<dbReference type="CDD" id="cd09204">
    <property type="entry name" value="PLDc_N_DEXD_b2"/>
    <property type="match status" value="1"/>
</dbReference>
<dbReference type="Pfam" id="PF13091">
    <property type="entry name" value="PLDc_2"/>
    <property type="match status" value="1"/>
</dbReference>
<dbReference type="Pfam" id="PF04851">
    <property type="entry name" value="ResIII"/>
    <property type="match status" value="1"/>
</dbReference>
<dbReference type="InterPro" id="IPR050742">
    <property type="entry name" value="Helicase_Restrict-Modif_Enz"/>
</dbReference>
<name>A0A9D1PU71_9BACT</name>
<protein>
    <submittedName>
        <fullName evidence="3">DEAD/DEAH box helicase</fullName>
    </submittedName>
</protein>
<dbReference type="CDD" id="cd18799">
    <property type="entry name" value="SF2_C_EcoAI-like"/>
    <property type="match status" value="1"/>
</dbReference>
<dbReference type="GO" id="GO:0004386">
    <property type="term" value="F:helicase activity"/>
    <property type="evidence" value="ECO:0007669"/>
    <property type="project" value="UniProtKB-KW"/>
</dbReference>
<dbReference type="Gene3D" id="3.30.870.10">
    <property type="entry name" value="Endonuclease Chain A"/>
    <property type="match status" value="1"/>
</dbReference>
<proteinExistence type="predicted"/>
<dbReference type="InterPro" id="IPR021835">
    <property type="entry name" value="DUF3427"/>
</dbReference>
<dbReference type="InterPro" id="IPR027417">
    <property type="entry name" value="P-loop_NTPase"/>
</dbReference>
<organism evidence="3 4">
    <name type="scientific">Candidatus Desulfovibrio intestinipullorum</name>
    <dbReference type="NCBI Taxonomy" id="2838536"/>
    <lineage>
        <taxon>Bacteria</taxon>
        <taxon>Pseudomonadati</taxon>
        <taxon>Thermodesulfobacteriota</taxon>
        <taxon>Desulfovibrionia</taxon>
        <taxon>Desulfovibrionales</taxon>
        <taxon>Desulfovibrionaceae</taxon>
        <taxon>Desulfovibrio</taxon>
    </lineage>
</organism>
<keyword evidence="3" id="KW-0378">Hydrolase</keyword>
<feature type="domain" description="Helicase ATP-binding" evidence="1">
    <location>
        <begin position="243"/>
        <end position="396"/>
    </location>
</feature>
<dbReference type="PROSITE" id="PS51192">
    <property type="entry name" value="HELICASE_ATP_BIND_1"/>
    <property type="match status" value="1"/>
</dbReference>
<accession>A0A9D1PU71</accession>
<keyword evidence="3" id="KW-0347">Helicase</keyword>
<keyword evidence="3" id="KW-0547">Nucleotide-binding</keyword>
<dbReference type="EMBL" id="DXHV01000007">
    <property type="protein sequence ID" value="HIV99664.1"/>
    <property type="molecule type" value="Genomic_DNA"/>
</dbReference>